<evidence type="ECO:0000313" key="2">
    <source>
        <dbReference type="Proteomes" id="UP000075635"/>
    </source>
</evidence>
<comment type="caution">
    <text evidence="1">The sequence shown here is derived from an EMBL/GenBank/DDBJ whole genome shotgun (WGS) entry which is preliminary data.</text>
</comment>
<evidence type="ECO:0008006" key="3">
    <source>
        <dbReference type="Google" id="ProtNLM"/>
    </source>
</evidence>
<accession>A0A150REA8</accession>
<protein>
    <recommendedName>
        <fullName evidence="3">TonB C-terminal domain-containing protein</fullName>
    </recommendedName>
</protein>
<reference evidence="1 2" key="1">
    <citation type="submission" date="2014-02" db="EMBL/GenBank/DDBJ databases">
        <title>The small core and large imbalanced accessory genome model reveals a collaborative survival strategy of Sorangium cellulosum strains in nature.</title>
        <authorList>
            <person name="Han K."/>
            <person name="Peng R."/>
            <person name="Blom J."/>
            <person name="Li Y.-Z."/>
        </authorList>
    </citation>
    <scope>NUCLEOTIDE SEQUENCE [LARGE SCALE GENOMIC DNA]</scope>
    <source>
        <strain evidence="1 2">So0011-07</strain>
    </source>
</reference>
<organism evidence="1 2">
    <name type="scientific">Sorangium cellulosum</name>
    <name type="common">Polyangium cellulosum</name>
    <dbReference type="NCBI Taxonomy" id="56"/>
    <lineage>
        <taxon>Bacteria</taxon>
        <taxon>Pseudomonadati</taxon>
        <taxon>Myxococcota</taxon>
        <taxon>Polyangia</taxon>
        <taxon>Polyangiales</taxon>
        <taxon>Polyangiaceae</taxon>
        <taxon>Sorangium</taxon>
    </lineage>
</organism>
<dbReference type="NCBIfam" id="NF033768">
    <property type="entry name" value="myxo_SS_tail"/>
    <property type="match status" value="1"/>
</dbReference>
<dbReference type="InterPro" id="IPR049806">
    <property type="entry name" value="MasK-like_C"/>
</dbReference>
<proteinExistence type="predicted"/>
<sequence>MNDARASALTNELAQLDMQMLGALNSSGNATASVLSSGDVPTGLLENAAASGSGVGKGGVAGLNMGGAGGGTVRPGAAGGGGLASIGNTGASGPATAGSAQTVKGPVGNAQVGGAAVSGGSVSNAPSIVAGMTAGFRRCYNKGLQEDPSMKGSVRITAKIGPNGEVISATPSGGSGLSGTVVSCVVARVQSAQFAPPEGGGATVVIPVTFVSQ</sequence>
<evidence type="ECO:0000313" key="1">
    <source>
        <dbReference type="EMBL" id="KYF78617.1"/>
    </source>
</evidence>
<gene>
    <name evidence="1" type="ORF">BE17_09355</name>
</gene>
<dbReference type="EMBL" id="JEMB01002763">
    <property type="protein sequence ID" value="KYF78617.1"/>
    <property type="molecule type" value="Genomic_DNA"/>
</dbReference>
<name>A0A150REA8_SORCE</name>
<dbReference type="Proteomes" id="UP000075635">
    <property type="component" value="Unassembled WGS sequence"/>
</dbReference>
<dbReference type="AlphaFoldDB" id="A0A150REA8"/>